<dbReference type="NCBIfam" id="TIGR00877">
    <property type="entry name" value="purD"/>
    <property type="match status" value="1"/>
</dbReference>
<evidence type="ECO:0000259" key="16">
    <source>
        <dbReference type="PROSITE" id="PS50975"/>
    </source>
</evidence>
<dbReference type="InterPro" id="IPR037123">
    <property type="entry name" value="PRibGlycinamide_synth_C_sf"/>
</dbReference>
<dbReference type="InterPro" id="IPR011761">
    <property type="entry name" value="ATP-grasp"/>
</dbReference>
<proteinExistence type="inferred from homology"/>
<dbReference type="RefSeq" id="WP_189498435.1">
    <property type="nucleotide sequence ID" value="NZ_BMZH01000009.1"/>
</dbReference>
<dbReference type="GO" id="GO:0006189">
    <property type="term" value="P:'de novo' IMP biosynthetic process"/>
    <property type="evidence" value="ECO:0007669"/>
    <property type="project" value="UniProtKB-UniRule"/>
</dbReference>
<keyword evidence="5 14" id="KW-0436">Ligase</keyword>
<evidence type="ECO:0000256" key="14">
    <source>
        <dbReference type="HAMAP-Rule" id="MF_00138"/>
    </source>
</evidence>
<dbReference type="HAMAP" id="MF_00138">
    <property type="entry name" value="GARS"/>
    <property type="match status" value="1"/>
</dbReference>
<keyword evidence="6" id="KW-0479">Metal-binding</keyword>
<evidence type="ECO:0000256" key="11">
    <source>
        <dbReference type="ARBA" id="ARBA00038345"/>
    </source>
</evidence>
<dbReference type="SUPFAM" id="SSF56059">
    <property type="entry name" value="Glutathione synthetase ATP-binding domain-like"/>
    <property type="match status" value="1"/>
</dbReference>
<dbReference type="GO" id="GO:0009113">
    <property type="term" value="P:purine nucleobase biosynthetic process"/>
    <property type="evidence" value="ECO:0007669"/>
    <property type="project" value="InterPro"/>
</dbReference>
<dbReference type="PROSITE" id="PS50975">
    <property type="entry name" value="ATP_GRASP"/>
    <property type="match status" value="1"/>
</dbReference>
<comment type="similarity">
    <text evidence="11 14">Belongs to the GARS family.</text>
</comment>
<evidence type="ECO:0000256" key="12">
    <source>
        <dbReference type="ARBA" id="ARBA00042242"/>
    </source>
</evidence>
<dbReference type="FunFam" id="3.30.470.20:FF:000018">
    <property type="entry name" value="Trifunctional purine biosynthetic protein adenosine-3"/>
    <property type="match status" value="1"/>
</dbReference>
<evidence type="ECO:0000256" key="7">
    <source>
        <dbReference type="ARBA" id="ARBA00022741"/>
    </source>
</evidence>
<comment type="cofactor">
    <cofactor evidence="2">
        <name>Mg(2+)</name>
        <dbReference type="ChEBI" id="CHEBI:18420"/>
    </cofactor>
</comment>
<dbReference type="Proteomes" id="UP000634004">
    <property type="component" value="Unassembled WGS sequence"/>
</dbReference>
<reference evidence="17" key="2">
    <citation type="submission" date="2020-09" db="EMBL/GenBank/DDBJ databases">
        <authorList>
            <person name="Sun Q."/>
            <person name="Kim S."/>
        </authorList>
    </citation>
    <scope>NUCLEOTIDE SEQUENCE</scope>
    <source>
        <strain evidence="17">KCTC 32513</strain>
    </source>
</reference>
<dbReference type="InterPro" id="IPR000115">
    <property type="entry name" value="PRibGlycinamide_synth"/>
</dbReference>
<evidence type="ECO:0000256" key="10">
    <source>
        <dbReference type="ARBA" id="ARBA00023211"/>
    </source>
</evidence>
<dbReference type="SMART" id="SM01209">
    <property type="entry name" value="GARS_A"/>
    <property type="match status" value="1"/>
</dbReference>
<dbReference type="EC" id="6.3.4.13" evidence="4 14"/>
<evidence type="ECO:0000256" key="2">
    <source>
        <dbReference type="ARBA" id="ARBA00001946"/>
    </source>
</evidence>
<dbReference type="SUPFAM" id="SSF51246">
    <property type="entry name" value="Rudiment single hybrid motif"/>
    <property type="match status" value="1"/>
</dbReference>
<dbReference type="Gene3D" id="3.30.470.20">
    <property type="entry name" value="ATP-grasp fold, B domain"/>
    <property type="match status" value="1"/>
</dbReference>
<keyword evidence="18" id="KW-1185">Reference proteome</keyword>
<comment type="cofactor">
    <cofactor evidence="1">
        <name>Mn(2+)</name>
        <dbReference type="ChEBI" id="CHEBI:29035"/>
    </cofactor>
</comment>
<organism evidence="17 18">
    <name type="scientific">Algimonas arctica</name>
    <dbReference type="NCBI Taxonomy" id="1479486"/>
    <lineage>
        <taxon>Bacteria</taxon>
        <taxon>Pseudomonadati</taxon>
        <taxon>Pseudomonadota</taxon>
        <taxon>Alphaproteobacteria</taxon>
        <taxon>Maricaulales</taxon>
        <taxon>Robiginitomaculaceae</taxon>
        <taxon>Algimonas</taxon>
    </lineage>
</organism>
<dbReference type="AlphaFoldDB" id="A0A8J3CTW2"/>
<protein>
    <recommendedName>
        <fullName evidence="4 14">Phosphoribosylamine--glycine ligase</fullName>
        <ecNumber evidence="4 14">6.3.4.13</ecNumber>
    </recommendedName>
    <alternativeName>
        <fullName evidence="14">GARS</fullName>
    </alternativeName>
    <alternativeName>
        <fullName evidence="12 14">Glycinamide ribonucleotide synthetase</fullName>
    </alternativeName>
    <alternativeName>
        <fullName evidence="13 14">Phosphoribosylglycinamide synthetase</fullName>
    </alternativeName>
</protein>
<evidence type="ECO:0000256" key="5">
    <source>
        <dbReference type="ARBA" id="ARBA00022598"/>
    </source>
</evidence>
<reference evidence="17" key="1">
    <citation type="journal article" date="2014" name="Int. J. Syst. Evol. Microbiol.">
        <title>Complete genome sequence of Corynebacterium casei LMG S-19264T (=DSM 44701T), isolated from a smear-ripened cheese.</title>
        <authorList>
            <consortium name="US DOE Joint Genome Institute (JGI-PGF)"/>
            <person name="Walter F."/>
            <person name="Albersmeier A."/>
            <person name="Kalinowski J."/>
            <person name="Ruckert C."/>
        </authorList>
    </citation>
    <scope>NUCLEOTIDE SEQUENCE</scope>
    <source>
        <strain evidence="17">KCTC 32513</strain>
    </source>
</reference>
<dbReference type="Gene3D" id="3.30.1490.20">
    <property type="entry name" value="ATP-grasp fold, A domain"/>
    <property type="match status" value="1"/>
</dbReference>
<evidence type="ECO:0000313" key="18">
    <source>
        <dbReference type="Proteomes" id="UP000634004"/>
    </source>
</evidence>
<evidence type="ECO:0000313" key="17">
    <source>
        <dbReference type="EMBL" id="GHA98878.1"/>
    </source>
</evidence>
<sequence>MRILLIGSGGREHALAWKLSQSEQVTEVTVAPGNAGIAAIANVVDVKADDMTGLIALAQSGAYDLVVVGPEQPLALGLVDALVLRDIKVFGPTQAAAQLESSKAFTKDLCDRYNIPTAKYGVFTDVSEAKAYLKTMDAPYVLKADGLAAGKGVVIPESLAEAEAELDEFFSGKFGDASTTVVIEEFMRGAEASFFAICDGTTALPLIAAQDHKRAFDGDTGPNTGGMGAYTPAPVFTDAVFAQTMERIIQPTIDGMAKDGTPFTGILFAGLMITDEGPKLIEYNVRFGDPECQVVMRRMQSDLVELLVAAEAGRLNSVTPPAWFTDPVVNVVLAAKGYPGSYKKGTIINGIDTANARDDVVVFHAGTRRGRNCGKLKANGGRVLNVTASGETLKEAVDLAYRVIRDDIKWSDMQFRTDIAYQAL</sequence>
<evidence type="ECO:0000256" key="4">
    <source>
        <dbReference type="ARBA" id="ARBA00013255"/>
    </source>
</evidence>
<keyword evidence="9 15" id="KW-0067">ATP-binding</keyword>
<dbReference type="Pfam" id="PF02843">
    <property type="entry name" value="GARS_C"/>
    <property type="match status" value="1"/>
</dbReference>
<comment type="pathway">
    <text evidence="3 14">Purine metabolism; IMP biosynthesis via de novo pathway; N(1)-(5-phospho-D-ribosyl)glycinamide from 5-phospho-alpha-D-ribose 1-diphosphate: step 2/2.</text>
</comment>
<dbReference type="GO" id="GO:0004637">
    <property type="term" value="F:phosphoribosylamine-glycine ligase activity"/>
    <property type="evidence" value="ECO:0007669"/>
    <property type="project" value="UniProtKB-UniRule"/>
</dbReference>
<keyword evidence="8 14" id="KW-0658">Purine biosynthesis</keyword>
<dbReference type="PANTHER" id="PTHR43472">
    <property type="entry name" value="PHOSPHORIBOSYLAMINE--GLYCINE LIGASE"/>
    <property type="match status" value="1"/>
</dbReference>
<dbReference type="UniPathway" id="UPA00074">
    <property type="reaction ID" value="UER00125"/>
</dbReference>
<dbReference type="Gene3D" id="3.90.600.10">
    <property type="entry name" value="Phosphoribosylglycinamide synthetase, C-terminal domain"/>
    <property type="match status" value="1"/>
</dbReference>
<comment type="caution">
    <text evidence="17">The sequence shown here is derived from an EMBL/GenBank/DDBJ whole genome shotgun (WGS) entry which is preliminary data.</text>
</comment>
<dbReference type="FunFam" id="3.90.600.10:FF:000001">
    <property type="entry name" value="Trifunctional purine biosynthetic protein adenosine-3"/>
    <property type="match status" value="1"/>
</dbReference>
<evidence type="ECO:0000256" key="9">
    <source>
        <dbReference type="ARBA" id="ARBA00022840"/>
    </source>
</evidence>
<dbReference type="PROSITE" id="PS00184">
    <property type="entry name" value="GARS"/>
    <property type="match status" value="1"/>
</dbReference>
<dbReference type="Pfam" id="PF01071">
    <property type="entry name" value="GARS_A"/>
    <property type="match status" value="1"/>
</dbReference>
<dbReference type="PANTHER" id="PTHR43472:SF1">
    <property type="entry name" value="PHOSPHORIBOSYLAMINE--GLYCINE LIGASE, CHLOROPLASTIC"/>
    <property type="match status" value="1"/>
</dbReference>
<dbReference type="InterPro" id="IPR011054">
    <property type="entry name" value="Rudment_hybrid_motif"/>
</dbReference>
<evidence type="ECO:0000256" key="3">
    <source>
        <dbReference type="ARBA" id="ARBA00005174"/>
    </source>
</evidence>
<dbReference type="SMART" id="SM01210">
    <property type="entry name" value="GARS_C"/>
    <property type="match status" value="1"/>
</dbReference>
<dbReference type="GO" id="GO:0046872">
    <property type="term" value="F:metal ion binding"/>
    <property type="evidence" value="ECO:0007669"/>
    <property type="project" value="UniProtKB-KW"/>
</dbReference>
<evidence type="ECO:0000256" key="1">
    <source>
        <dbReference type="ARBA" id="ARBA00001936"/>
    </source>
</evidence>
<keyword evidence="10" id="KW-0464">Manganese</keyword>
<dbReference type="SUPFAM" id="SSF52440">
    <property type="entry name" value="PreATP-grasp domain"/>
    <property type="match status" value="1"/>
</dbReference>
<dbReference type="InterPro" id="IPR020562">
    <property type="entry name" value="PRibGlycinamide_synth_N"/>
</dbReference>
<dbReference type="FunFam" id="3.40.50.20:FF:000006">
    <property type="entry name" value="Phosphoribosylamine--glycine ligase, chloroplastic"/>
    <property type="match status" value="1"/>
</dbReference>
<gene>
    <name evidence="14 17" type="primary">purD</name>
    <name evidence="17" type="ORF">GCM10009069_22290</name>
</gene>
<evidence type="ECO:0000256" key="15">
    <source>
        <dbReference type="PROSITE-ProRule" id="PRU00409"/>
    </source>
</evidence>
<evidence type="ECO:0000256" key="6">
    <source>
        <dbReference type="ARBA" id="ARBA00022723"/>
    </source>
</evidence>
<evidence type="ECO:0000256" key="13">
    <source>
        <dbReference type="ARBA" id="ARBA00042864"/>
    </source>
</evidence>
<dbReference type="InterPro" id="IPR020559">
    <property type="entry name" value="PRibGlycinamide_synth_CS"/>
</dbReference>
<accession>A0A8J3CTW2</accession>
<dbReference type="Gene3D" id="3.40.50.20">
    <property type="match status" value="1"/>
</dbReference>
<keyword evidence="7 15" id="KW-0547">Nucleotide-binding</keyword>
<comment type="catalytic activity">
    <reaction evidence="14">
        <text>5-phospho-beta-D-ribosylamine + glycine + ATP = N(1)-(5-phospho-beta-D-ribosyl)glycinamide + ADP + phosphate + H(+)</text>
        <dbReference type="Rhea" id="RHEA:17453"/>
        <dbReference type="ChEBI" id="CHEBI:15378"/>
        <dbReference type="ChEBI" id="CHEBI:30616"/>
        <dbReference type="ChEBI" id="CHEBI:43474"/>
        <dbReference type="ChEBI" id="CHEBI:57305"/>
        <dbReference type="ChEBI" id="CHEBI:58681"/>
        <dbReference type="ChEBI" id="CHEBI:143788"/>
        <dbReference type="ChEBI" id="CHEBI:456216"/>
        <dbReference type="EC" id="6.3.4.13"/>
    </reaction>
</comment>
<dbReference type="InterPro" id="IPR013815">
    <property type="entry name" value="ATP_grasp_subdomain_1"/>
</dbReference>
<dbReference type="InterPro" id="IPR016185">
    <property type="entry name" value="PreATP-grasp_dom_sf"/>
</dbReference>
<dbReference type="InterPro" id="IPR020561">
    <property type="entry name" value="PRibGlycinamid_synth_ATP-grasp"/>
</dbReference>
<feature type="domain" description="ATP-grasp" evidence="16">
    <location>
        <begin position="107"/>
        <end position="312"/>
    </location>
</feature>
<evidence type="ECO:0000256" key="8">
    <source>
        <dbReference type="ARBA" id="ARBA00022755"/>
    </source>
</evidence>
<dbReference type="GO" id="GO:0005524">
    <property type="term" value="F:ATP binding"/>
    <property type="evidence" value="ECO:0007669"/>
    <property type="project" value="UniProtKB-UniRule"/>
</dbReference>
<name>A0A8J3CTW2_9PROT</name>
<dbReference type="EMBL" id="BMZH01000009">
    <property type="protein sequence ID" value="GHA98878.1"/>
    <property type="molecule type" value="Genomic_DNA"/>
</dbReference>
<dbReference type="InterPro" id="IPR020560">
    <property type="entry name" value="PRibGlycinamide_synth_C-dom"/>
</dbReference>
<dbReference type="Pfam" id="PF02844">
    <property type="entry name" value="GARS_N"/>
    <property type="match status" value="1"/>
</dbReference>